<reference evidence="2 3" key="1">
    <citation type="submission" date="2008-12" db="EMBL/GenBank/DDBJ databases">
        <authorList>
            <person name="Fulton L."/>
            <person name="Clifton S."/>
            <person name="Fulton B."/>
            <person name="Xu J."/>
            <person name="Minx P."/>
            <person name="Pepin K.H."/>
            <person name="Johnson M."/>
            <person name="Bhonagiri V."/>
            <person name="Nash W.E."/>
            <person name="Mardis E.R."/>
            <person name="Wilson R.K."/>
        </authorList>
    </citation>
    <scope>NUCLEOTIDE SEQUENCE [LARGE SCALE GENOMIC DNA]</scope>
    <source>
        <strain evidence="2 3">DSM 18228</strain>
    </source>
</reference>
<accession>S0FAD9</accession>
<evidence type="ECO:0000256" key="1">
    <source>
        <dbReference type="SAM" id="MobiDB-lite"/>
    </source>
</evidence>
<comment type="caution">
    <text evidence="2">The sequence shown here is derived from an EMBL/GenBank/DDBJ whole genome shotgun (WGS) entry which is preliminary data.</text>
</comment>
<evidence type="ECO:0000313" key="2">
    <source>
        <dbReference type="EMBL" id="EEF77319.1"/>
    </source>
</evidence>
<name>S0FAD9_9BACT</name>
<dbReference type="AlphaFoldDB" id="S0FAD9"/>
<evidence type="ECO:0000313" key="3">
    <source>
        <dbReference type="Proteomes" id="UP000014073"/>
    </source>
</evidence>
<feature type="compositionally biased region" description="Low complexity" evidence="1">
    <location>
        <begin position="57"/>
        <end position="71"/>
    </location>
</feature>
<dbReference type="HOGENOM" id="CLU_2044961_0_0_10"/>
<dbReference type="Proteomes" id="UP000014073">
    <property type="component" value="Unassembled WGS sequence"/>
</dbReference>
<dbReference type="EMBL" id="ACBW01000181">
    <property type="protein sequence ID" value="EEF77319.1"/>
    <property type="molecule type" value="Genomic_DNA"/>
</dbReference>
<keyword evidence="3" id="KW-1185">Reference proteome</keyword>
<organism evidence="2 3">
    <name type="scientific">Phocaeicola coprophilus DSM 18228 = JCM 13818</name>
    <dbReference type="NCBI Taxonomy" id="547042"/>
    <lineage>
        <taxon>Bacteria</taxon>
        <taxon>Pseudomonadati</taxon>
        <taxon>Bacteroidota</taxon>
        <taxon>Bacteroidia</taxon>
        <taxon>Bacteroidales</taxon>
        <taxon>Bacteroidaceae</taxon>
        <taxon>Phocaeicola</taxon>
    </lineage>
</organism>
<gene>
    <name evidence="2" type="ORF">BACCOPRO_02838</name>
</gene>
<sequence length="120" mass="14207">MIQLGQQTDCHAERHDHNIQEPYCLLLKLDLGNRLTETGRMHPVKWYFHLITGNEISPSQSEQNQNQGNQEAPVSDEEQRHGQSPVQYIHNIEPRYQQINKKRIIHQPAFYRKQSDHSRQ</sequence>
<dbReference type="STRING" id="547042.BACCOPRO_02838"/>
<proteinExistence type="predicted"/>
<feature type="region of interest" description="Disordered" evidence="1">
    <location>
        <begin position="57"/>
        <end position="87"/>
    </location>
</feature>
<protein>
    <submittedName>
        <fullName evidence="2">Uncharacterized protein</fullName>
    </submittedName>
</protein>